<evidence type="ECO:0000313" key="4">
    <source>
        <dbReference type="Proteomes" id="UP000509513"/>
    </source>
</evidence>
<sequence>MRIDNNLGAMVSSALQLQENISNISDVAKVVGDPALQEVSGDLIEQVTGQIPEIISYSANAKSIEVQSAVMDRLLDLKA</sequence>
<dbReference type="STRING" id="1442598.GCA_000522465_01250"/>
<dbReference type="Proteomes" id="UP000509513">
    <property type="component" value="Chromosome"/>
</dbReference>
<accession>A0A5J6RGR2</accession>
<proteinExistence type="predicted"/>
<name>A0A5J6RGR2_9BACT</name>
<dbReference type="RefSeq" id="WP_024775363.1">
    <property type="nucleotide sequence ID" value="NZ_CP043857.1"/>
</dbReference>
<dbReference type="Proteomes" id="UP000305417">
    <property type="component" value="Unassembled WGS sequence"/>
</dbReference>
<dbReference type="AlphaFoldDB" id="A0A5J6RGR2"/>
<evidence type="ECO:0000313" key="3">
    <source>
        <dbReference type="Proteomes" id="UP000305417"/>
    </source>
</evidence>
<dbReference type="OrthoDB" id="5348070at2"/>
<evidence type="ECO:0000313" key="2">
    <source>
        <dbReference type="EMBL" id="TLS96908.1"/>
    </source>
</evidence>
<dbReference type="EMBL" id="CP054051">
    <property type="protein sequence ID" value="QKJ27104.1"/>
    <property type="molecule type" value="Genomic_DNA"/>
</dbReference>
<dbReference type="KEGG" id="acib:ACBT_1195"/>
<dbReference type="EMBL" id="VBUC01000026">
    <property type="protein sequence ID" value="TLS96908.1"/>
    <property type="molecule type" value="Genomic_DNA"/>
</dbReference>
<organism evidence="1 4">
    <name type="scientific">Aliarcobacter cibarius</name>
    <dbReference type="NCBI Taxonomy" id="255507"/>
    <lineage>
        <taxon>Bacteria</taxon>
        <taxon>Pseudomonadati</taxon>
        <taxon>Campylobacterota</taxon>
        <taxon>Epsilonproteobacteria</taxon>
        <taxon>Campylobacterales</taxon>
        <taxon>Arcobacteraceae</taxon>
        <taxon>Aliarcobacter</taxon>
    </lineage>
</organism>
<reference evidence="1 4" key="2">
    <citation type="submission" date="2020-05" db="EMBL/GenBank/DDBJ databases">
        <title>Complete genome sequencing of Campylobacter and Arcobacter type strains.</title>
        <authorList>
            <person name="Miller W.G."/>
            <person name="Yee E."/>
        </authorList>
    </citation>
    <scope>NUCLEOTIDE SEQUENCE [LARGE SCALE GENOMIC DNA]</scope>
    <source>
        <strain evidence="1 4">LMG 21996</strain>
    </source>
</reference>
<evidence type="ECO:0000313" key="1">
    <source>
        <dbReference type="EMBL" id="QKJ27104.1"/>
    </source>
</evidence>
<protein>
    <submittedName>
        <fullName evidence="1">Uncharacterized protein</fullName>
    </submittedName>
</protein>
<reference evidence="2 3" key="1">
    <citation type="submission" date="2019-05" db="EMBL/GenBank/DDBJ databases">
        <title>Arcobacter cibarius and Arcobacter thereius providing challenges in identification an antibiotic susceptibility and Quinolone resistance.</title>
        <authorList>
            <person name="Busch A."/>
            <person name="Hanel I."/>
            <person name="Hotzel H."/>
            <person name="Tomaso H."/>
        </authorList>
    </citation>
    <scope>NUCLEOTIDE SEQUENCE [LARGE SCALE GENOMIC DNA]</scope>
    <source>
        <strain evidence="2 3">16CS0831-2</strain>
    </source>
</reference>
<gene>
    <name evidence="1" type="ORF">ACBT_1195</name>
    <name evidence="2" type="ORF">FE247_09275</name>
</gene>
<keyword evidence="3" id="KW-1185">Reference proteome</keyword>